<dbReference type="EMBL" id="MWPQ01000049">
    <property type="protein sequence ID" value="OPH82271.1"/>
    <property type="molecule type" value="Genomic_DNA"/>
</dbReference>
<dbReference type="STRING" id="29421.B2M20_14080"/>
<organism evidence="2 3">
    <name type="scientific">Nitrobacter vulgaris</name>
    <dbReference type="NCBI Taxonomy" id="29421"/>
    <lineage>
        <taxon>Bacteria</taxon>
        <taxon>Pseudomonadati</taxon>
        <taxon>Pseudomonadota</taxon>
        <taxon>Alphaproteobacteria</taxon>
        <taxon>Hyphomicrobiales</taxon>
        <taxon>Nitrobacteraceae</taxon>
        <taxon>Nitrobacter</taxon>
    </lineage>
</organism>
<feature type="chain" id="PRO_5012098695" evidence="1">
    <location>
        <begin position="21"/>
        <end position="148"/>
    </location>
</feature>
<name>A0A1V4HWB8_NITVU</name>
<keyword evidence="1" id="KW-0732">Signal</keyword>
<accession>A0A1V4HWB8</accession>
<protein>
    <submittedName>
        <fullName evidence="2">DUF2946 domain-containing protein</fullName>
    </submittedName>
</protein>
<evidence type="ECO:0000256" key="1">
    <source>
        <dbReference type="SAM" id="SignalP"/>
    </source>
</evidence>
<comment type="caution">
    <text evidence="2">The sequence shown here is derived from an EMBL/GenBank/DDBJ whole genome shotgun (WGS) entry which is preliminary data.</text>
</comment>
<dbReference type="AlphaFoldDB" id="A0A1V4HWB8"/>
<dbReference type="RefSeq" id="WP_079447635.1">
    <property type="nucleotide sequence ID" value="NZ_MWPQ01000049.1"/>
</dbReference>
<reference evidence="2 3" key="1">
    <citation type="submission" date="2017-02" db="EMBL/GenBank/DDBJ databases">
        <title>Genome sequence of the nitrite-oxidizing bacterium Nitrobacter vulgaris strain Ab1.</title>
        <authorList>
            <person name="Mellbye B.L."/>
            <person name="Davis E.W."/>
            <person name="Spieck E."/>
            <person name="Chang J.H."/>
            <person name="Bottomley P.J."/>
            <person name="Sayavedra-Soto L.A."/>
        </authorList>
    </citation>
    <scope>NUCLEOTIDE SEQUENCE [LARGE SCALE GENOMIC DNA]</scope>
    <source>
        <strain evidence="2 3">Ab1</strain>
    </source>
</reference>
<gene>
    <name evidence="2" type="ORF">B2M20_14080</name>
</gene>
<feature type="signal peptide" evidence="1">
    <location>
        <begin position="1"/>
        <end position="20"/>
    </location>
</feature>
<proteinExistence type="predicted"/>
<sequence>MKWFRSNIKHGSRLALFALAIQFVLSFGHHHGAAALEAPTSVQTNASVPASDPAAARTGATVDPQHAVLTNSAKTFVTSPAGPTGDDQERDRCAVCAVMALAGTMLFTGPPVLLLPDACNFLHLVIEAEFNHLESRPIAFQPRAPPSS</sequence>
<keyword evidence="3" id="KW-1185">Reference proteome</keyword>
<evidence type="ECO:0000313" key="2">
    <source>
        <dbReference type="EMBL" id="OPH82271.1"/>
    </source>
</evidence>
<evidence type="ECO:0000313" key="3">
    <source>
        <dbReference type="Proteomes" id="UP000189940"/>
    </source>
</evidence>
<dbReference type="Proteomes" id="UP000189940">
    <property type="component" value="Unassembled WGS sequence"/>
</dbReference>
<dbReference type="OrthoDB" id="8129627at2"/>